<gene>
    <name evidence="1" type="ORF">INT47_010043</name>
</gene>
<name>A0A8H7QEX5_9FUNG</name>
<comment type="caution">
    <text evidence="1">The sequence shown here is derived from an EMBL/GenBank/DDBJ whole genome shotgun (WGS) entry which is preliminary data.</text>
</comment>
<dbReference type="AlphaFoldDB" id="A0A8H7QEX5"/>
<sequence>MPYTLPTLKHNMVHYPSRSKALVNSGPLSVKIQSFSELWSVMLCFK</sequence>
<keyword evidence="2" id="KW-1185">Reference proteome</keyword>
<proteinExistence type="predicted"/>
<evidence type="ECO:0000313" key="1">
    <source>
        <dbReference type="EMBL" id="KAG2190870.1"/>
    </source>
</evidence>
<protein>
    <submittedName>
        <fullName evidence="1">Uncharacterized protein</fullName>
    </submittedName>
</protein>
<accession>A0A8H7QEX5</accession>
<dbReference type="Proteomes" id="UP000603453">
    <property type="component" value="Unassembled WGS sequence"/>
</dbReference>
<reference evidence="1" key="1">
    <citation type="submission" date="2020-12" db="EMBL/GenBank/DDBJ databases">
        <title>Metabolic potential, ecology and presence of endohyphal bacteria is reflected in genomic diversity of Mucoromycotina.</title>
        <authorList>
            <person name="Muszewska A."/>
            <person name="Okrasinska A."/>
            <person name="Steczkiewicz K."/>
            <person name="Drgas O."/>
            <person name="Orlowska M."/>
            <person name="Perlinska-Lenart U."/>
            <person name="Aleksandrzak-Piekarczyk T."/>
            <person name="Szatraj K."/>
            <person name="Zielenkiewicz U."/>
            <person name="Pilsyk S."/>
            <person name="Malc E."/>
            <person name="Mieczkowski P."/>
            <person name="Kruszewska J.S."/>
            <person name="Biernat P."/>
            <person name="Pawlowska J."/>
        </authorList>
    </citation>
    <scope>NUCLEOTIDE SEQUENCE</scope>
    <source>
        <strain evidence="1">WA0000017839</strain>
    </source>
</reference>
<feature type="non-terminal residue" evidence="1">
    <location>
        <position position="46"/>
    </location>
</feature>
<organism evidence="1 2">
    <name type="scientific">Mucor saturninus</name>
    <dbReference type="NCBI Taxonomy" id="64648"/>
    <lineage>
        <taxon>Eukaryota</taxon>
        <taxon>Fungi</taxon>
        <taxon>Fungi incertae sedis</taxon>
        <taxon>Mucoromycota</taxon>
        <taxon>Mucoromycotina</taxon>
        <taxon>Mucoromycetes</taxon>
        <taxon>Mucorales</taxon>
        <taxon>Mucorineae</taxon>
        <taxon>Mucoraceae</taxon>
        <taxon>Mucor</taxon>
    </lineage>
</organism>
<dbReference type="EMBL" id="JAEPRD010000531">
    <property type="protein sequence ID" value="KAG2190870.1"/>
    <property type="molecule type" value="Genomic_DNA"/>
</dbReference>
<evidence type="ECO:0000313" key="2">
    <source>
        <dbReference type="Proteomes" id="UP000603453"/>
    </source>
</evidence>